<reference evidence="1" key="1">
    <citation type="submission" date="2014-11" db="EMBL/GenBank/DDBJ databases">
        <authorList>
            <person name="Amaro Gonzalez C."/>
        </authorList>
    </citation>
    <scope>NUCLEOTIDE SEQUENCE</scope>
</reference>
<evidence type="ECO:0000313" key="1">
    <source>
        <dbReference type="EMBL" id="JAH28058.1"/>
    </source>
</evidence>
<name>A0A0E9RI95_ANGAN</name>
<accession>A0A0E9RI95</accession>
<dbReference type="EMBL" id="GBXM01080519">
    <property type="protein sequence ID" value="JAH28058.1"/>
    <property type="molecule type" value="Transcribed_RNA"/>
</dbReference>
<organism evidence="1">
    <name type="scientific">Anguilla anguilla</name>
    <name type="common">European freshwater eel</name>
    <name type="synonym">Muraena anguilla</name>
    <dbReference type="NCBI Taxonomy" id="7936"/>
    <lineage>
        <taxon>Eukaryota</taxon>
        <taxon>Metazoa</taxon>
        <taxon>Chordata</taxon>
        <taxon>Craniata</taxon>
        <taxon>Vertebrata</taxon>
        <taxon>Euteleostomi</taxon>
        <taxon>Actinopterygii</taxon>
        <taxon>Neopterygii</taxon>
        <taxon>Teleostei</taxon>
        <taxon>Anguilliformes</taxon>
        <taxon>Anguillidae</taxon>
        <taxon>Anguilla</taxon>
    </lineage>
</organism>
<reference evidence="1" key="2">
    <citation type="journal article" date="2015" name="Fish Shellfish Immunol.">
        <title>Early steps in the European eel (Anguilla anguilla)-Vibrio vulnificus interaction in the gills: Role of the RtxA13 toxin.</title>
        <authorList>
            <person name="Callol A."/>
            <person name="Pajuelo D."/>
            <person name="Ebbesson L."/>
            <person name="Teles M."/>
            <person name="MacKenzie S."/>
            <person name="Amaro C."/>
        </authorList>
    </citation>
    <scope>NUCLEOTIDE SEQUENCE</scope>
</reference>
<protein>
    <submittedName>
        <fullName evidence="1">Uncharacterized protein</fullName>
    </submittedName>
</protein>
<sequence>MRVLEGPRRHRLSMGYPVLAHAHAKSTSFFLTLTC</sequence>
<dbReference type="AlphaFoldDB" id="A0A0E9RI95"/>
<proteinExistence type="predicted"/>